<dbReference type="AlphaFoldDB" id="E3JBV0"/>
<protein>
    <submittedName>
        <fullName evidence="8">Transcriptional regulator, SARP family</fullName>
    </submittedName>
</protein>
<keyword evidence="4" id="KW-0804">Transcription</keyword>
<dbReference type="SMART" id="SM01043">
    <property type="entry name" value="BTAD"/>
    <property type="match status" value="1"/>
</dbReference>
<evidence type="ECO:0000256" key="5">
    <source>
        <dbReference type="PROSITE-ProRule" id="PRU01091"/>
    </source>
</evidence>
<dbReference type="InterPro" id="IPR036388">
    <property type="entry name" value="WH-like_DNA-bd_sf"/>
</dbReference>
<evidence type="ECO:0000313" key="9">
    <source>
        <dbReference type="Proteomes" id="UP000002484"/>
    </source>
</evidence>
<evidence type="ECO:0000259" key="7">
    <source>
        <dbReference type="PROSITE" id="PS51755"/>
    </source>
</evidence>
<dbReference type="KEGG" id="fri:FraEuI1c_4261"/>
<dbReference type="SUPFAM" id="SSF48452">
    <property type="entry name" value="TPR-like"/>
    <property type="match status" value="1"/>
</dbReference>
<dbReference type="STRING" id="298654.FraEuI1c_4261"/>
<dbReference type="HOGENOM" id="CLU_004665_0_0_11"/>
<dbReference type="PROSITE" id="PS51755">
    <property type="entry name" value="OMPR_PHOB"/>
    <property type="match status" value="1"/>
</dbReference>
<dbReference type="Gene3D" id="1.25.40.10">
    <property type="entry name" value="Tetratricopeptide repeat domain"/>
    <property type="match status" value="1"/>
</dbReference>
<dbReference type="InterPro" id="IPR005158">
    <property type="entry name" value="BTAD"/>
</dbReference>
<reference evidence="8 9" key="1">
    <citation type="submission" date="2010-10" db="EMBL/GenBank/DDBJ databases">
        <title>Complete sequence of Frankia sp. EuI1c.</title>
        <authorList>
            <consortium name="US DOE Joint Genome Institute"/>
            <person name="Lucas S."/>
            <person name="Copeland A."/>
            <person name="Lapidus A."/>
            <person name="Cheng J.-F."/>
            <person name="Bruce D."/>
            <person name="Goodwin L."/>
            <person name="Pitluck S."/>
            <person name="Chertkov O."/>
            <person name="Detter J.C."/>
            <person name="Han C."/>
            <person name="Tapia R."/>
            <person name="Land M."/>
            <person name="Hauser L."/>
            <person name="Jeffries C."/>
            <person name="Kyrpides N."/>
            <person name="Ivanova N."/>
            <person name="Mikhailova N."/>
            <person name="Beauchemin N."/>
            <person name="Sen A."/>
            <person name="Sur S.A."/>
            <person name="Gtari M."/>
            <person name="Wall L."/>
            <person name="Tisa L."/>
            <person name="Woyke T."/>
        </authorList>
    </citation>
    <scope>NUCLEOTIDE SEQUENCE [LARGE SCALE GENOMIC DNA]</scope>
    <source>
        <strain evidence="9">DSM 45817 / CECT 9037 / EuI1c</strain>
    </source>
</reference>
<dbReference type="SMART" id="SM00862">
    <property type="entry name" value="Trans_reg_C"/>
    <property type="match status" value="1"/>
</dbReference>
<feature type="DNA-binding region" description="OmpR/PhoB-type" evidence="5">
    <location>
        <begin position="13"/>
        <end position="116"/>
    </location>
</feature>
<feature type="region of interest" description="Disordered" evidence="6">
    <location>
        <begin position="1"/>
        <end position="21"/>
    </location>
</feature>
<dbReference type="SUPFAM" id="SSF46894">
    <property type="entry name" value="C-terminal effector domain of the bipartite response regulators"/>
    <property type="match status" value="1"/>
</dbReference>
<keyword evidence="9" id="KW-1185">Reference proteome</keyword>
<dbReference type="GO" id="GO:0003677">
    <property type="term" value="F:DNA binding"/>
    <property type="evidence" value="ECO:0007669"/>
    <property type="project" value="UniProtKB-UniRule"/>
</dbReference>
<dbReference type="Pfam" id="PF03704">
    <property type="entry name" value="BTAD"/>
    <property type="match status" value="1"/>
</dbReference>
<dbReference type="EMBL" id="CP002299">
    <property type="protein sequence ID" value="ADP82260.1"/>
    <property type="molecule type" value="Genomic_DNA"/>
</dbReference>
<evidence type="ECO:0000256" key="4">
    <source>
        <dbReference type="ARBA" id="ARBA00023163"/>
    </source>
</evidence>
<comment type="similarity">
    <text evidence="1">Belongs to the AfsR/DnrI/RedD regulatory family.</text>
</comment>
<dbReference type="Gene3D" id="1.10.10.10">
    <property type="entry name" value="Winged helix-like DNA-binding domain superfamily/Winged helix DNA-binding domain"/>
    <property type="match status" value="1"/>
</dbReference>
<gene>
    <name evidence="8" type="ordered locus">FraEuI1c_4261</name>
</gene>
<evidence type="ECO:0000256" key="3">
    <source>
        <dbReference type="ARBA" id="ARBA00023125"/>
    </source>
</evidence>
<proteinExistence type="inferred from homology"/>
<keyword evidence="2" id="KW-0805">Transcription regulation</keyword>
<dbReference type="GO" id="GO:0006355">
    <property type="term" value="P:regulation of DNA-templated transcription"/>
    <property type="evidence" value="ECO:0007669"/>
    <property type="project" value="InterPro"/>
</dbReference>
<dbReference type="InterPro" id="IPR011990">
    <property type="entry name" value="TPR-like_helical_dom_sf"/>
</dbReference>
<dbReference type="CDD" id="cd15831">
    <property type="entry name" value="BTAD"/>
    <property type="match status" value="1"/>
</dbReference>
<sequence>MPPRRTEPSFQANPTPPGGGTLKYQILGPIRLVDEDKVRSISAPKVETLLTVLLIRNNQVVSTSQLISEIWDERPPRRATAAVHVYISNLRKLLGDSGGGPAGPIVTRPPGYLLRLDSEQLDLTVFQRLVRQGRQSMSESRFEDAARTFDEALALWRGPIPLSSDGPVMTAFSVGVEEARLECVELRVEANLRLGRHRAAISDLYGLVNEHPLHEAFYGQLMRALYLSRRRADALEVYHQLREVLRRELGLEPGAALRELQRAVLTDTVVDGEQPARLTSGR</sequence>
<dbReference type="PANTHER" id="PTHR35807">
    <property type="entry name" value="TRANSCRIPTIONAL REGULATOR REDD-RELATED"/>
    <property type="match status" value="1"/>
</dbReference>
<dbReference type="GO" id="GO:0000160">
    <property type="term" value="P:phosphorelay signal transduction system"/>
    <property type="evidence" value="ECO:0007669"/>
    <property type="project" value="InterPro"/>
</dbReference>
<feature type="domain" description="OmpR/PhoB-type" evidence="7">
    <location>
        <begin position="13"/>
        <end position="116"/>
    </location>
</feature>
<dbReference type="Pfam" id="PF00486">
    <property type="entry name" value="Trans_reg_C"/>
    <property type="match status" value="1"/>
</dbReference>
<dbReference type="Proteomes" id="UP000002484">
    <property type="component" value="Chromosome"/>
</dbReference>
<evidence type="ECO:0000256" key="1">
    <source>
        <dbReference type="ARBA" id="ARBA00005820"/>
    </source>
</evidence>
<dbReference type="InterPro" id="IPR051677">
    <property type="entry name" value="AfsR-DnrI-RedD_regulator"/>
</dbReference>
<dbReference type="PANTHER" id="PTHR35807:SF1">
    <property type="entry name" value="TRANSCRIPTIONAL REGULATOR REDD"/>
    <property type="match status" value="1"/>
</dbReference>
<keyword evidence="3 5" id="KW-0238">DNA-binding</keyword>
<dbReference type="eggNOG" id="COG3629">
    <property type="taxonomic scope" value="Bacteria"/>
</dbReference>
<evidence type="ECO:0000313" key="8">
    <source>
        <dbReference type="EMBL" id="ADP82260.1"/>
    </source>
</evidence>
<accession>E3JBV0</accession>
<dbReference type="InParanoid" id="E3JBV0"/>
<organism evidence="8 9">
    <name type="scientific">Pseudofrankia inefficax (strain DSM 45817 / CECT 9037 / DDB 130130 / EuI1c)</name>
    <name type="common">Frankia inefficax</name>
    <dbReference type="NCBI Taxonomy" id="298654"/>
    <lineage>
        <taxon>Bacteria</taxon>
        <taxon>Bacillati</taxon>
        <taxon>Actinomycetota</taxon>
        <taxon>Actinomycetes</taxon>
        <taxon>Frankiales</taxon>
        <taxon>Frankiaceae</taxon>
        <taxon>Pseudofrankia</taxon>
    </lineage>
</organism>
<dbReference type="InterPro" id="IPR016032">
    <property type="entry name" value="Sig_transdc_resp-reg_C-effctor"/>
</dbReference>
<dbReference type="InterPro" id="IPR001867">
    <property type="entry name" value="OmpR/PhoB-type_DNA-bd"/>
</dbReference>
<evidence type="ECO:0000256" key="6">
    <source>
        <dbReference type="SAM" id="MobiDB-lite"/>
    </source>
</evidence>
<evidence type="ECO:0000256" key="2">
    <source>
        <dbReference type="ARBA" id="ARBA00023015"/>
    </source>
</evidence>
<name>E3JBV0_PSEI1</name>